<accession>A0AAW1K4G1</accession>
<feature type="transmembrane region" description="Helical" evidence="2">
    <location>
        <begin position="173"/>
        <end position="193"/>
    </location>
</feature>
<organism evidence="3 4">
    <name type="scientific">Saponaria officinalis</name>
    <name type="common">Common soapwort</name>
    <name type="synonym">Lychnis saponaria</name>
    <dbReference type="NCBI Taxonomy" id="3572"/>
    <lineage>
        <taxon>Eukaryota</taxon>
        <taxon>Viridiplantae</taxon>
        <taxon>Streptophyta</taxon>
        <taxon>Embryophyta</taxon>
        <taxon>Tracheophyta</taxon>
        <taxon>Spermatophyta</taxon>
        <taxon>Magnoliopsida</taxon>
        <taxon>eudicotyledons</taxon>
        <taxon>Gunneridae</taxon>
        <taxon>Pentapetalae</taxon>
        <taxon>Caryophyllales</taxon>
        <taxon>Caryophyllaceae</taxon>
        <taxon>Caryophylleae</taxon>
        <taxon>Saponaria</taxon>
    </lineage>
</organism>
<keyword evidence="4" id="KW-1185">Reference proteome</keyword>
<name>A0AAW1K4G1_SAPOF</name>
<evidence type="ECO:0000313" key="3">
    <source>
        <dbReference type="EMBL" id="KAK9714000.1"/>
    </source>
</evidence>
<dbReference type="PANTHER" id="PTHR36004:SF1">
    <property type="entry name" value="AT-RICH INTERACTIVE DOMAIN PROTEIN"/>
    <property type="match status" value="1"/>
</dbReference>
<protein>
    <submittedName>
        <fullName evidence="3">Uncharacterized protein</fullName>
    </submittedName>
</protein>
<dbReference type="AlphaFoldDB" id="A0AAW1K4G1"/>
<evidence type="ECO:0000256" key="2">
    <source>
        <dbReference type="SAM" id="Phobius"/>
    </source>
</evidence>
<evidence type="ECO:0000256" key="1">
    <source>
        <dbReference type="SAM" id="MobiDB-lite"/>
    </source>
</evidence>
<sequence length="239" mass="26294">MIINERPSNKNRNESTKILPSHHIHSNIMGLTIYNPIGATLSSTTTAATITKTTTSSTTHFSLLHSNHHPKPPTSRKQSHIVAAKGKFTSRTSKFDSKNRRGASSTTTKDNIQEDRVDQLKSRIYEDSFDKGDVGVIDDVFVDDGFVVPELPGDKPDLWEGPQWDGVGFFVQYMWAFGVVFALVACGIAVATYNEGATDFRETPAYKESVQSQDLLEEPEASGSDIFESNPTEVAPALE</sequence>
<reference evidence="3" key="1">
    <citation type="submission" date="2024-03" db="EMBL/GenBank/DDBJ databases">
        <title>WGS assembly of Saponaria officinalis var. Norfolk2.</title>
        <authorList>
            <person name="Jenkins J."/>
            <person name="Shu S."/>
            <person name="Grimwood J."/>
            <person name="Barry K."/>
            <person name="Goodstein D."/>
            <person name="Schmutz J."/>
            <person name="Leebens-Mack J."/>
            <person name="Osbourn A."/>
        </authorList>
    </citation>
    <scope>NUCLEOTIDE SEQUENCE [LARGE SCALE GENOMIC DNA]</scope>
    <source>
        <strain evidence="3">JIC</strain>
    </source>
</reference>
<keyword evidence="2" id="KW-0812">Transmembrane</keyword>
<dbReference type="Proteomes" id="UP001443914">
    <property type="component" value="Unassembled WGS sequence"/>
</dbReference>
<gene>
    <name evidence="3" type="ORF">RND81_06G064600</name>
</gene>
<comment type="caution">
    <text evidence="3">The sequence shown here is derived from an EMBL/GenBank/DDBJ whole genome shotgun (WGS) entry which is preliminary data.</text>
</comment>
<dbReference type="PANTHER" id="PTHR36004">
    <property type="entry name" value="AT-RICH INTERACTIVE DOMAIN PROTEIN"/>
    <property type="match status" value="1"/>
</dbReference>
<keyword evidence="2" id="KW-0472">Membrane</keyword>
<keyword evidence="2" id="KW-1133">Transmembrane helix</keyword>
<proteinExistence type="predicted"/>
<evidence type="ECO:0000313" key="4">
    <source>
        <dbReference type="Proteomes" id="UP001443914"/>
    </source>
</evidence>
<dbReference type="EMBL" id="JBDFQZ010000006">
    <property type="protein sequence ID" value="KAK9714000.1"/>
    <property type="molecule type" value="Genomic_DNA"/>
</dbReference>
<feature type="region of interest" description="Disordered" evidence="1">
    <location>
        <begin position="208"/>
        <end position="239"/>
    </location>
</feature>